<evidence type="ECO:0000256" key="1">
    <source>
        <dbReference type="SAM" id="SignalP"/>
    </source>
</evidence>
<proteinExistence type="predicted"/>
<comment type="caution">
    <text evidence="2">The sequence shown here is derived from an EMBL/GenBank/DDBJ whole genome shotgun (WGS) entry which is preliminary data.</text>
</comment>
<evidence type="ECO:0000313" key="2">
    <source>
        <dbReference type="EMBL" id="MXO84922.1"/>
    </source>
</evidence>
<reference evidence="2 3" key="1">
    <citation type="submission" date="2019-12" db="EMBL/GenBank/DDBJ databases">
        <title>Genomic-based taxomic classification of the family Erythrobacteraceae.</title>
        <authorList>
            <person name="Xu L."/>
        </authorList>
    </citation>
    <scope>NUCLEOTIDE SEQUENCE [LARGE SCALE GENOMIC DNA]</scope>
    <source>
        <strain evidence="2 3">MCCC 1A09962</strain>
    </source>
</reference>
<dbReference type="AlphaFoldDB" id="A0A844ZCC2"/>
<keyword evidence="3" id="KW-1185">Reference proteome</keyword>
<keyword evidence="1" id="KW-0732">Signal</keyword>
<name>A0A844ZCC2_9SPHN</name>
<evidence type="ECO:0000313" key="3">
    <source>
        <dbReference type="Proteomes" id="UP000433104"/>
    </source>
</evidence>
<gene>
    <name evidence="2" type="ORF">GRI38_02600</name>
</gene>
<dbReference type="RefSeq" id="WP_160681420.1">
    <property type="nucleotide sequence ID" value="NZ_WTYW01000001.1"/>
</dbReference>
<sequence>MRRNAMLVGLGLGSSALLLSIGVAAQPASQDADTIVWTGEGEGLEPPRLWDCSRIAPEYRAWLEADNAPQDWKFAGKTYREAGDERSYDWSEWLNWYERSCALGAPLVEGSAASGGGMGLGIAANVAALGGFVALSSGSDEERQAATPPNDSPG</sequence>
<feature type="chain" id="PRO_5032529293" description="Secreted protein" evidence="1">
    <location>
        <begin position="26"/>
        <end position="154"/>
    </location>
</feature>
<organism evidence="2 3">
    <name type="scientific">Parapontixanthobacter aurantiacus</name>
    <dbReference type="NCBI Taxonomy" id="1463599"/>
    <lineage>
        <taxon>Bacteria</taxon>
        <taxon>Pseudomonadati</taxon>
        <taxon>Pseudomonadota</taxon>
        <taxon>Alphaproteobacteria</taxon>
        <taxon>Sphingomonadales</taxon>
        <taxon>Erythrobacteraceae</taxon>
        <taxon>Parapontixanthobacter</taxon>
    </lineage>
</organism>
<dbReference type="OrthoDB" id="7407533at2"/>
<feature type="signal peptide" evidence="1">
    <location>
        <begin position="1"/>
        <end position="25"/>
    </location>
</feature>
<accession>A0A844ZCC2</accession>
<dbReference type="EMBL" id="WTYW01000001">
    <property type="protein sequence ID" value="MXO84922.1"/>
    <property type="molecule type" value="Genomic_DNA"/>
</dbReference>
<protein>
    <recommendedName>
        <fullName evidence="4">Secreted protein</fullName>
    </recommendedName>
</protein>
<evidence type="ECO:0008006" key="4">
    <source>
        <dbReference type="Google" id="ProtNLM"/>
    </source>
</evidence>
<dbReference type="Proteomes" id="UP000433104">
    <property type="component" value="Unassembled WGS sequence"/>
</dbReference>